<dbReference type="AlphaFoldDB" id="A0AAN8YXC4"/>
<reference evidence="1 2" key="1">
    <citation type="submission" date="2023-12" db="EMBL/GenBank/DDBJ databases">
        <title>A high-quality genome assembly for Dillenia turbinata (Dilleniales).</title>
        <authorList>
            <person name="Chanderbali A."/>
        </authorList>
    </citation>
    <scope>NUCLEOTIDE SEQUENCE [LARGE SCALE GENOMIC DNA]</scope>
    <source>
        <strain evidence="1">LSX21</strain>
        <tissue evidence="1">Leaf</tissue>
    </source>
</reference>
<protein>
    <recommendedName>
        <fullName evidence="3">SWIM-type domain-containing protein</fullName>
    </recommendedName>
</protein>
<evidence type="ECO:0000313" key="1">
    <source>
        <dbReference type="EMBL" id="KAK6916352.1"/>
    </source>
</evidence>
<dbReference type="PANTHER" id="PTHR28498:SF1">
    <property type="entry name" value="ZINC FINGER SWIM DOMAIN-CONTAINING PROTEIN 7"/>
    <property type="match status" value="1"/>
</dbReference>
<dbReference type="PANTHER" id="PTHR28498">
    <property type="entry name" value="ZINC FINGER SWIM DOMAIN-CONTAINING PROTEIN 7"/>
    <property type="match status" value="1"/>
</dbReference>
<organism evidence="1 2">
    <name type="scientific">Dillenia turbinata</name>
    <dbReference type="NCBI Taxonomy" id="194707"/>
    <lineage>
        <taxon>Eukaryota</taxon>
        <taxon>Viridiplantae</taxon>
        <taxon>Streptophyta</taxon>
        <taxon>Embryophyta</taxon>
        <taxon>Tracheophyta</taxon>
        <taxon>Spermatophyta</taxon>
        <taxon>Magnoliopsida</taxon>
        <taxon>eudicotyledons</taxon>
        <taxon>Gunneridae</taxon>
        <taxon>Pentapetalae</taxon>
        <taxon>Dilleniales</taxon>
        <taxon>Dilleniaceae</taxon>
        <taxon>Dillenia</taxon>
    </lineage>
</organism>
<comment type="caution">
    <text evidence="1">The sequence shown here is derived from an EMBL/GenBank/DDBJ whole genome shotgun (WGS) entry which is preliminary data.</text>
</comment>
<dbReference type="GO" id="GO:0000724">
    <property type="term" value="P:double-strand break repair via homologous recombination"/>
    <property type="evidence" value="ECO:0007669"/>
    <property type="project" value="TreeGrafter"/>
</dbReference>
<name>A0AAN8YXC4_9MAGN</name>
<gene>
    <name evidence="1" type="ORF">RJ641_019213</name>
</gene>
<dbReference type="Proteomes" id="UP001370490">
    <property type="component" value="Unassembled WGS sequence"/>
</dbReference>
<dbReference type="EMBL" id="JBAMMX010000024">
    <property type="protein sequence ID" value="KAK6916352.1"/>
    <property type="molecule type" value="Genomic_DNA"/>
</dbReference>
<keyword evidence="2" id="KW-1185">Reference proteome</keyword>
<evidence type="ECO:0000313" key="2">
    <source>
        <dbReference type="Proteomes" id="UP001370490"/>
    </source>
</evidence>
<proteinExistence type="predicted"/>
<accession>A0AAN8YXC4</accession>
<sequence length="152" mass="17149">MNSASKLVAETVWKEIQSNHSDCIFCLGKTLRRLRGLLIKKGLSEFQAFPVVAPFFSCYSFSKSVCMLLYEDLKVGESSGHTQVMGESKRKEDYYCFPEHYCACYSFFYDVVNKGEQLCCKHQLAARLAEAIGACTDLKVSDEELAILLSKL</sequence>
<evidence type="ECO:0008006" key="3">
    <source>
        <dbReference type="Google" id="ProtNLM"/>
    </source>
</evidence>
<dbReference type="GO" id="GO:0097196">
    <property type="term" value="C:Shu complex"/>
    <property type="evidence" value="ECO:0007669"/>
    <property type="project" value="TreeGrafter"/>
</dbReference>